<dbReference type="AlphaFoldDB" id="A0A7M5X3Z0"/>
<comment type="similarity">
    <text evidence="1">Belongs to the BTG family.</text>
</comment>
<evidence type="ECO:0000313" key="4">
    <source>
        <dbReference type="EnsemblMetazoa" id="CLYHEMP016607.1"/>
    </source>
</evidence>
<dbReference type="PRINTS" id="PR00310">
    <property type="entry name" value="ANTIPRLFBTG1"/>
</dbReference>
<dbReference type="SUPFAM" id="SSF160696">
    <property type="entry name" value="BTG domain-like"/>
    <property type="match status" value="1"/>
</dbReference>
<keyword evidence="5" id="KW-1185">Reference proteome</keyword>
<name>A0A7M5X3Z0_9CNID</name>
<feature type="compositionally biased region" description="Low complexity" evidence="2">
    <location>
        <begin position="32"/>
        <end position="47"/>
    </location>
</feature>
<evidence type="ECO:0000256" key="2">
    <source>
        <dbReference type="SAM" id="MobiDB-lite"/>
    </source>
</evidence>
<evidence type="ECO:0000256" key="1">
    <source>
        <dbReference type="ARBA" id="ARBA00007989"/>
    </source>
</evidence>
<dbReference type="GO" id="GO:0005634">
    <property type="term" value="C:nucleus"/>
    <property type="evidence" value="ECO:0007669"/>
    <property type="project" value="TreeGrafter"/>
</dbReference>
<sequence>MTPNIQIARKTIIPTTSEMKNKKRQKPPGNANSTPNNNRLSSNNKENTTPYDPNSMEHEVEAGVSLILRFVQNSTLKKTNTHGLQSFKERLIKAIIEMYTGHWYPDRPMKGSAFRCLRINQNGSESLIEKTAKNCDAVWIVESLPKEFTVWIDPSEVSYRIGEEGSICVHYARKNNTVKS</sequence>
<evidence type="ECO:0000259" key="3">
    <source>
        <dbReference type="SMART" id="SM00099"/>
    </source>
</evidence>
<dbReference type="EnsemblMetazoa" id="CLYHEMT016607.1">
    <property type="protein sequence ID" value="CLYHEMP016607.1"/>
    <property type="gene ID" value="CLYHEMG016607"/>
</dbReference>
<evidence type="ECO:0000313" key="5">
    <source>
        <dbReference type="Proteomes" id="UP000594262"/>
    </source>
</evidence>
<accession>A0A7M5X3Z0</accession>
<dbReference type="Gene3D" id="3.90.640.90">
    <property type="entry name" value="Anti-proliferative protein, N-terminal domain"/>
    <property type="match status" value="1"/>
</dbReference>
<organism evidence="4 5">
    <name type="scientific">Clytia hemisphaerica</name>
    <dbReference type="NCBI Taxonomy" id="252671"/>
    <lineage>
        <taxon>Eukaryota</taxon>
        <taxon>Metazoa</taxon>
        <taxon>Cnidaria</taxon>
        <taxon>Hydrozoa</taxon>
        <taxon>Hydroidolina</taxon>
        <taxon>Leptothecata</taxon>
        <taxon>Obeliida</taxon>
        <taxon>Clytiidae</taxon>
        <taxon>Clytia</taxon>
    </lineage>
</organism>
<protein>
    <recommendedName>
        <fullName evidence="3">Anti-proliferative protein domain-containing protein</fullName>
    </recommendedName>
</protein>
<proteinExistence type="inferred from homology"/>
<dbReference type="Pfam" id="PF07742">
    <property type="entry name" value="BTG"/>
    <property type="match status" value="1"/>
</dbReference>
<dbReference type="PANTHER" id="PTHR22978">
    <property type="entry name" value="B-CELL TRANSLOCATION GENE"/>
    <property type="match status" value="1"/>
</dbReference>
<dbReference type="InterPro" id="IPR036054">
    <property type="entry name" value="BTG-like_sf"/>
</dbReference>
<dbReference type="PANTHER" id="PTHR22978:SF22">
    <property type="entry name" value="BTG FAMILY PROTEIN"/>
    <property type="match status" value="1"/>
</dbReference>
<reference evidence="4" key="1">
    <citation type="submission" date="2021-01" db="UniProtKB">
        <authorList>
            <consortium name="EnsemblMetazoa"/>
        </authorList>
    </citation>
    <scope>IDENTIFICATION</scope>
</reference>
<dbReference type="Proteomes" id="UP000594262">
    <property type="component" value="Unplaced"/>
</dbReference>
<dbReference type="InterPro" id="IPR002087">
    <property type="entry name" value="Anti_prolifrtn"/>
</dbReference>
<dbReference type="SMART" id="SM00099">
    <property type="entry name" value="btg1"/>
    <property type="match status" value="1"/>
</dbReference>
<dbReference type="GO" id="GO:0005737">
    <property type="term" value="C:cytoplasm"/>
    <property type="evidence" value="ECO:0007669"/>
    <property type="project" value="TreeGrafter"/>
</dbReference>
<feature type="region of interest" description="Disordered" evidence="2">
    <location>
        <begin position="1"/>
        <end position="56"/>
    </location>
</feature>
<dbReference type="OrthoDB" id="19928at2759"/>
<feature type="domain" description="Anti-proliferative protein" evidence="3">
    <location>
        <begin position="56"/>
        <end position="164"/>
    </location>
</feature>
<dbReference type="InterPro" id="IPR033332">
    <property type="entry name" value="BTG"/>
</dbReference>